<dbReference type="EMBL" id="WHJF01000122">
    <property type="protein sequence ID" value="NHZ66244.1"/>
    <property type="molecule type" value="Genomic_DNA"/>
</dbReference>
<dbReference type="Gene3D" id="1.10.150.240">
    <property type="entry name" value="Putative phosphatase, domain 2"/>
    <property type="match status" value="1"/>
</dbReference>
<accession>A0ABX0N3Y6</accession>
<dbReference type="InterPro" id="IPR023198">
    <property type="entry name" value="PGP-like_dom2"/>
</dbReference>
<organism evidence="1 2">
    <name type="scientific">Massilia genomosp. 1</name>
    <dbReference type="NCBI Taxonomy" id="2609280"/>
    <lineage>
        <taxon>Bacteria</taxon>
        <taxon>Pseudomonadati</taxon>
        <taxon>Pseudomonadota</taxon>
        <taxon>Betaproteobacteria</taxon>
        <taxon>Burkholderiales</taxon>
        <taxon>Oxalobacteraceae</taxon>
        <taxon>Telluria group</taxon>
        <taxon>Massilia</taxon>
    </lineage>
</organism>
<dbReference type="Proteomes" id="UP000610594">
    <property type="component" value="Unassembled WGS sequence"/>
</dbReference>
<sequence length="115" mass="12700">MFTNSTKSQHAPIRAVIIDLDGTLPDFHMAINAMRRQFGYAPITRQQIALMIGKGSENLIRGVLALDHDAAGVEQRFADAMASYQSHYLAINGDHSALYDGVIEGLEDQRNGSRR</sequence>
<evidence type="ECO:0000313" key="2">
    <source>
        <dbReference type="Proteomes" id="UP000610594"/>
    </source>
</evidence>
<protein>
    <recommendedName>
        <fullName evidence="3">Phosphoglycolate phosphatase</fullName>
    </recommendedName>
</protein>
<evidence type="ECO:0000313" key="1">
    <source>
        <dbReference type="EMBL" id="NHZ66244.1"/>
    </source>
</evidence>
<dbReference type="SUPFAM" id="SSF56784">
    <property type="entry name" value="HAD-like"/>
    <property type="match status" value="1"/>
</dbReference>
<comment type="caution">
    <text evidence="1">The sequence shown here is derived from an EMBL/GenBank/DDBJ whole genome shotgun (WGS) entry which is preliminary data.</text>
</comment>
<gene>
    <name evidence="1" type="ORF">F1735_28795</name>
</gene>
<dbReference type="InterPro" id="IPR023214">
    <property type="entry name" value="HAD_sf"/>
</dbReference>
<dbReference type="InterPro" id="IPR036412">
    <property type="entry name" value="HAD-like_sf"/>
</dbReference>
<reference evidence="1 2" key="1">
    <citation type="submission" date="2019-10" db="EMBL/GenBank/DDBJ databases">
        <title>Taxonomy of Antarctic Massilia spp.: description of Massilia rubra sp. nov., Massilia aquatica sp. nov., Massilia mucilaginosa sp. nov., Massilia frigida sp. nov. isolated from streams, lakes and regoliths.</title>
        <authorList>
            <person name="Holochova P."/>
            <person name="Sedlacek I."/>
            <person name="Kralova S."/>
            <person name="Maslanova I."/>
            <person name="Busse H.-J."/>
            <person name="Stankova E."/>
            <person name="Vrbovska V."/>
            <person name="Kovarovic V."/>
            <person name="Bartak M."/>
            <person name="Svec P."/>
            <person name="Pantucek R."/>
        </authorList>
    </citation>
    <scope>NUCLEOTIDE SEQUENCE [LARGE SCALE GENOMIC DNA]</scope>
    <source>
        <strain evidence="1 2">CCM 8694</strain>
    </source>
</reference>
<name>A0ABX0N3Y6_9BURK</name>
<dbReference type="RefSeq" id="WP_167240142.1">
    <property type="nucleotide sequence ID" value="NZ_WHJF01000122.1"/>
</dbReference>
<keyword evidence="2" id="KW-1185">Reference proteome</keyword>
<proteinExistence type="predicted"/>
<evidence type="ECO:0008006" key="3">
    <source>
        <dbReference type="Google" id="ProtNLM"/>
    </source>
</evidence>
<dbReference type="Gene3D" id="3.40.50.1000">
    <property type="entry name" value="HAD superfamily/HAD-like"/>
    <property type="match status" value="1"/>
</dbReference>